<dbReference type="SMART" id="SM00212">
    <property type="entry name" value="UBCc"/>
    <property type="match status" value="1"/>
</dbReference>
<feature type="compositionally biased region" description="Low complexity" evidence="1">
    <location>
        <begin position="308"/>
        <end position="319"/>
    </location>
</feature>
<comment type="caution">
    <text evidence="3">The sequence shown here is derived from an EMBL/GenBank/DDBJ whole genome shotgun (WGS) entry which is preliminary data.</text>
</comment>
<dbReference type="Gene3D" id="3.10.110.10">
    <property type="entry name" value="Ubiquitin Conjugating Enzyme"/>
    <property type="match status" value="1"/>
</dbReference>
<dbReference type="SUPFAM" id="SSF54495">
    <property type="entry name" value="UBC-like"/>
    <property type="match status" value="1"/>
</dbReference>
<dbReference type="GO" id="GO:0016874">
    <property type="term" value="F:ligase activity"/>
    <property type="evidence" value="ECO:0007669"/>
    <property type="project" value="UniProtKB-KW"/>
</dbReference>
<reference evidence="3 4" key="1">
    <citation type="submission" date="2015-04" db="EMBL/GenBank/DDBJ databases">
        <title>Draft genome of the roundworm Trichinella nativa.</title>
        <authorList>
            <person name="Mitreva M."/>
        </authorList>
    </citation>
    <scope>NUCLEOTIDE SEQUENCE [LARGE SCALE GENOMIC DNA]</scope>
    <source>
        <strain evidence="3 4">ISS45</strain>
    </source>
</reference>
<dbReference type="InterPro" id="IPR000608">
    <property type="entry name" value="UBC"/>
</dbReference>
<dbReference type="InterPro" id="IPR016135">
    <property type="entry name" value="UBQ-conjugating_enzyme/RWD"/>
</dbReference>
<feature type="compositionally biased region" description="Low complexity" evidence="1">
    <location>
        <begin position="249"/>
        <end position="263"/>
    </location>
</feature>
<dbReference type="GO" id="GO:0032446">
    <property type="term" value="P:protein modification by small protein conjugation"/>
    <property type="evidence" value="ECO:0007669"/>
    <property type="project" value="UniProtKB-ARBA"/>
</dbReference>
<proteinExistence type="predicted"/>
<accession>A0A1Y3E6G2</accession>
<dbReference type="EMBL" id="LVZM01022581">
    <property type="protein sequence ID" value="OUC40635.1"/>
    <property type="molecule type" value="Genomic_DNA"/>
</dbReference>
<dbReference type="InterPro" id="IPR050113">
    <property type="entry name" value="Ub_conjugating_enzyme"/>
</dbReference>
<feature type="domain" description="UBC core" evidence="2">
    <location>
        <begin position="69"/>
        <end position="233"/>
    </location>
</feature>
<sequence length="319" mass="35442">MMQPQISQRVFMKYSITVVYLLYLCEDHGGRFPGTFFCHQCLSVGCIPFPPHSQHPIICDNLLCYKMSQAQRRLLRDFKRLSTQSVYGVSAAPSLNSIFVWEAIVFGPPGTPYEDGTFKLQLKFTEDYPNRPPQVKFLSPIFHPNGERDFKRIFLAMITDCAVVYVDGSVCMDILQSRWSPTYDVLAILTCIQSLLNEPNPHSPANPTAASLFQNNFTEYANRVRTEVENLWLHSSDVEKLKGNGEIGLLESSETSQETSQTESGGGNAEGNVSAGADQNEENAHGNMESDNAGADQNEENAHGNMESDNANDSANPDN</sequence>
<dbReference type="Pfam" id="PF00179">
    <property type="entry name" value="UQ_con"/>
    <property type="match status" value="1"/>
</dbReference>
<evidence type="ECO:0000256" key="1">
    <source>
        <dbReference type="SAM" id="MobiDB-lite"/>
    </source>
</evidence>
<evidence type="ECO:0000313" key="4">
    <source>
        <dbReference type="Proteomes" id="UP000243006"/>
    </source>
</evidence>
<dbReference type="PANTHER" id="PTHR24067">
    <property type="entry name" value="UBIQUITIN-CONJUGATING ENZYME E2"/>
    <property type="match status" value="1"/>
</dbReference>
<dbReference type="AlphaFoldDB" id="A0A1Y3E6G2"/>
<evidence type="ECO:0000259" key="2">
    <source>
        <dbReference type="PROSITE" id="PS50127"/>
    </source>
</evidence>
<organism evidence="3 4">
    <name type="scientific">Trichinella nativa</name>
    <dbReference type="NCBI Taxonomy" id="6335"/>
    <lineage>
        <taxon>Eukaryota</taxon>
        <taxon>Metazoa</taxon>
        <taxon>Ecdysozoa</taxon>
        <taxon>Nematoda</taxon>
        <taxon>Enoplea</taxon>
        <taxon>Dorylaimia</taxon>
        <taxon>Trichinellida</taxon>
        <taxon>Trichinellidae</taxon>
        <taxon>Trichinella</taxon>
    </lineage>
</organism>
<evidence type="ECO:0000313" key="3">
    <source>
        <dbReference type="EMBL" id="OUC40635.1"/>
    </source>
</evidence>
<gene>
    <name evidence="3" type="ORF">D917_03934</name>
</gene>
<keyword evidence="3" id="KW-0436">Ligase</keyword>
<dbReference type="CDD" id="cd23790">
    <property type="entry name" value="UBCc_UBE2A_2B"/>
    <property type="match status" value="1"/>
</dbReference>
<name>A0A1Y3E6G2_9BILA</name>
<protein>
    <submittedName>
        <fullName evidence="3">Ubiquitin--protein ligase</fullName>
    </submittedName>
</protein>
<dbReference type="Proteomes" id="UP000243006">
    <property type="component" value="Unassembled WGS sequence"/>
</dbReference>
<dbReference type="PROSITE" id="PS50127">
    <property type="entry name" value="UBC_2"/>
    <property type="match status" value="1"/>
</dbReference>
<feature type="region of interest" description="Disordered" evidence="1">
    <location>
        <begin position="249"/>
        <end position="319"/>
    </location>
</feature>